<feature type="compositionally biased region" description="Basic residues" evidence="1">
    <location>
        <begin position="40"/>
        <end position="49"/>
    </location>
</feature>
<evidence type="ECO:0000313" key="4">
    <source>
        <dbReference type="Proteomes" id="UP001149813"/>
    </source>
</evidence>
<dbReference type="SUPFAM" id="SSF53474">
    <property type="entry name" value="alpha/beta-Hydrolases"/>
    <property type="match status" value="1"/>
</dbReference>
<accession>A0A9W8CR34</accession>
<feature type="region of interest" description="Disordered" evidence="1">
    <location>
        <begin position="489"/>
        <end position="510"/>
    </location>
</feature>
<feature type="compositionally biased region" description="Polar residues" evidence="1">
    <location>
        <begin position="170"/>
        <end position="182"/>
    </location>
</feature>
<feature type="compositionally biased region" description="Basic and acidic residues" evidence="1">
    <location>
        <begin position="78"/>
        <end position="92"/>
    </location>
</feature>
<dbReference type="PANTHER" id="PTHR43433:SF5">
    <property type="entry name" value="AB HYDROLASE-1 DOMAIN-CONTAINING PROTEIN"/>
    <property type="match status" value="1"/>
</dbReference>
<feature type="region of interest" description="Disordered" evidence="1">
    <location>
        <begin position="749"/>
        <end position="774"/>
    </location>
</feature>
<dbReference type="InterPro" id="IPR050471">
    <property type="entry name" value="AB_hydrolase"/>
</dbReference>
<dbReference type="Proteomes" id="UP001149813">
    <property type="component" value="Unassembled WGS sequence"/>
</dbReference>
<gene>
    <name evidence="3" type="ORF">LPJ53_004939</name>
</gene>
<protein>
    <recommendedName>
        <fullName evidence="2">AB hydrolase-1 domain-containing protein</fullName>
    </recommendedName>
</protein>
<evidence type="ECO:0000259" key="2">
    <source>
        <dbReference type="Pfam" id="PF00561"/>
    </source>
</evidence>
<evidence type="ECO:0000313" key="3">
    <source>
        <dbReference type="EMBL" id="KAJ1720432.1"/>
    </source>
</evidence>
<keyword evidence="4" id="KW-1185">Reference proteome</keyword>
<feature type="region of interest" description="Disordered" evidence="1">
    <location>
        <begin position="702"/>
        <end position="721"/>
    </location>
</feature>
<sequence>MAVDRPATSHSTHRGSGRGSGASHDSGSDDDVFDSSARPKSARRTKTSPHHASSGIALVRTLRRTFTSSLHSLVPAKGTEKNAHEKDSKARSESPGAQVSAIPIRISATDAGGESLALAHSANVPSPLQAAFSPESTGSDTAAEGAGSSASASSSSAASSGATATPAPDTLSSGPSSRSVSTQRSFLNVLGLSGLRSGTKAGVKAEAKDSSVSSKEASPGSPGLTFFSRQAAPSPPLASERTQARVHATVAAYMELGDRRTSGFIDSPVTRRPGLLRLGARRTERRQIYHEVYGTGPRKLLLIMGMLGSTMYWRLQTRYFASLGTYTVCVFDNIGSGRSTIAPGPYRVSQMARDAYAVLAQLGWDAGVHVVGISLGGMVAQEMCLQNTSPARFASVVLVDTWHSAALALPTAKEVAFSFRGMSALGSARHLIDLVFSREWAAAPFHDATRDGIDGSGDEEDGGLMTNRDVMKALFQAIQADLDAFRSADAAGSARGTPQSSPGVADPPGLQLAVSESLAPKAVAELAQAEPPTIHPSASATLVPDSTPAAFAAQPAPVPRPPRREVSGDLHQFFASLGHRLSSDRVRQIRTRNPEARFLVVHGEKDRVIRPLCGRALAKLLECPVVWLRSAGHMPPIDAHCTFNLVVRAFTAGERWLDVLPDRAVVVPAPWDEQVEVRRWIADRREEDGGEKEQVGVDQGRGRLSCDMSETDGGRRRRGSKIEHVRPVGPLDRELLLVDEAHGELAGRIIPPNTARAPPALSPDDTPAPSLSPAAASAAAAAPSRELVLYGALVDAPFRIRRYDQAA</sequence>
<evidence type="ECO:0000256" key="1">
    <source>
        <dbReference type="SAM" id="MobiDB-lite"/>
    </source>
</evidence>
<feature type="domain" description="AB hydrolase-1" evidence="2">
    <location>
        <begin position="300"/>
        <end position="408"/>
    </location>
</feature>
<proteinExistence type="predicted"/>
<dbReference type="Gene3D" id="3.40.50.1820">
    <property type="entry name" value="alpha/beta hydrolase"/>
    <property type="match status" value="2"/>
</dbReference>
<dbReference type="PANTHER" id="PTHR43433">
    <property type="entry name" value="HYDROLASE, ALPHA/BETA FOLD FAMILY PROTEIN"/>
    <property type="match status" value="1"/>
</dbReference>
<dbReference type="OrthoDB" id="19657at2759"/>
<feature type="region of interest" description="Disordered" evidence="1">
    <location>
        <begin position="205"/>
        <end position="243"/>
    </location>
</feature>
<feature type="region of interest" description="Disordered" evidence="1">
    <location>
        <begin position="128"/>
        <end position="182"/>
    </location>
</feature>
<reference evidence="3" key="1">
    <citation type="submission" date="2022-07" db="EMBL/GenBank/DDBJ databases">
        <title>Phylogenomic reconstructions and comparative analyses of Kickxellomycotina fungi.</title>
        <authorList>
            <person name="Reynolds N.K."/>
            <person name="Stajich J.E."/>
            <person name="Barry K."/>
            <person name="Grigoriev I.V."/>
            <person name="Crous P."/>
            <person name="Smith M.E."/>
        </authorList>
    </citation>
    <scope>NUCLEOTIDE SEQUENCE</scope>
    <source>
        <strain evidence="3">NBRC 32514</strain>
    </source>
</reference>
<dbReference type="InterPro" id="IPR000073">
    <property type="entry name" value="AB_hydrolase_1"/>
</dbReference>
<name>A0A9W8CR34_9FUNG</name>
<feature type="region of interest" description="Disordered" evidence="1">
    <location>
        <begin position="70"/>
        <end position="100"/>
    </location>
</feature>
<feature type="region of interest" description="Disordered" evidence="1">
    <location>
        <begin position="1"/>
        <end position="57"/>
    </location>
</feature>
<dbReference type="EMBL" id="JANBOJ010000259">
    <property type="protein sequence ID" value="KAJ1720432.1"/>
    <property type="molecule type" value="Genomic_DNA"/>
</dbReference>
<dbReference type="AlphaFoldDB" id="A0A9W8CR34"/>
<comment type="caution">
    <text evidence="3">The sequence shown here is derived from an EMBL/GenBank/DDBJ whole genome shotgun (WGS) entry which is preliminary data.</text>
</comment>
<feature type="compositionally biased region" description="Low complexity" evidence="1">
    <location>
        <begin position="136"/>
        <end position="165"/>
    </location>
</feature>
<organism evidence="3 4">
    <name type="scientific">Coemansia erecta</name>
    <dbReference type="NCBI Taxonomy" id="147472"/>
    <lineage>
        <taxon>Eukaryota</taxon>
        <taxon>Fungi</taxon>
        <taxon>Fungi incertae sedis</taxon>
        <taxon>Zoopagomycota</taxon>
        <taxon>Kickxellomycotina</taxon>
        <taxon>Kickxellomycetes</taxon>
        <taxon>Kickxellales</taxon>
        <taxon>Kickxellaceae</taxon>
        <taxon>Coemansia</taxon>
    </lineage>
</organism>
<dbReference type="InterPro" id="IPR029058">
    <property type="entry name" value="AB_hydrolase_fold"/>
</dbReference>
<dbReference type="Pfam" id="PF00561">
    <property type="entry name" value="Abhydrolase_1"/>
    <property type="match status" value="1"/>
</dbReference>